<protein>
    <submittedName>
        <fullName evidence="2">Uncharacterized protein</fullName>
    </submittedName>
</protein>
<name>A0ABR3XBZ2_9PEZI</name>
<organism evidence="2 3">
    <name type="scientific">Phialemonium thermophilum</name>
    <dbReference type="NCBI Taxonomy" id="223376"/>
    <lineage>
        <taxon>Eukaryota</taxon>
        <taxon>Fungi</taxon>
        <taxon>Dikarya</taxon>
        <taxon>Ascomycota</taxon>
        <taxon>Pezizomycotina</taxon>
        <taxon>Sordariomycetes</taxon>
        <taxon>Sordariomycetidae</taxon>
        <taxon>Cephalothecales</taxon>
        <taxon>Cephalothecaceae</taxon>
        <taxon>Phialemonium</taxon>
    </lineage>
</organism>
<proteinExistence type="predicted"/>
<reference evidence="2 3" key="1">
    <citation type="journal article" date="2024" name="Commun. Biol.">
        <title>Comparative genomic analysis of thermophilic fungi reveals convergent evolutionary adaptations and gene losses.</title>
        <authorList>
            <person name="Steindorff A.S."/>
            <person name="Aguilar-Pontes M.V."/>
            <person name="Robinson A.J."/>
            <person name="Andreopoulos B."/>
            <person name="LaButti K."/>
            <person name="Kuo A."/>
            <person name="Mondo S."/>
            <person name="Riley R."/>
            <person name="Otillar R."/>
            <person name="Haridas S."/>
            <person name="Lipzen A."/>
            <person name="Grimwood J."/>
            <person name="Schmutz J."/>
            <person name="Clum A."/>
            <person name="Reid I.D."/>
            <person name="Moisan M.C."/>
            <person name="Butler G."/>
            <person name="Nguyen T.T.M."/>
            <person name="Dewar K."/>
            <person name="Conant G."/>
            <person name="Drula E."/>
            <person name="Henrissat B."/>
            <person name="Hansel C."/>
            <person name="Singer S."/>
            <person name="Hutchinson M.I."/>
            <person name="de Vries R.P."/>
            <person name="Natvig D.O."/>
            <person name="Powell A.J."/>
            <person name="Tsang A."/>
            <person name="Grigoriev I.V."/>
        </authorList>
    </citation>
    <scope>NUCLEOTIDE SEQUENCE [LARGE SCALE GENOMIC DNA]</scope>
    <source>
        <strain evidence="2 3">ATCC 24622</strain>
    </source>
</reference>
<dbReference type="EMBL" id="JAZHXJ010000120">
    <property type="protein sequence ID" value="KAL1873475.1"/>
    <property type="molecule type" value="Genomic_DNA"/>
</dbReference>
<evidence type="ECO:0000256" key="1">
    <source>
        <dbReference type="SAM" id="MobiDB-lite"/>
    </source>
</evidence>
<feature type="region of interest" description="Disordered" evidence="1">
    <location>
        <begin position="1"/>
        <end position="44"/>
    </location>
</feature>
<gene>
    <name evidence="2" type="ORF">VTK73DRAFT_923</name>
</gene>
<feature type="compositionally biased region" description="Basic and acidic residues" evidence="1">
    <location>
        <begin position="9"/>
        <end position="21"/>
    </location>
</feature>
<accession>A0ABR3XBZ2</accession>
<evidence type="ECO:0000313" key="2">
    <source>
        <dbReference type="EMBL" id="KAL1873475.1"/>
    </source>
</evidence>
<comment type="caution">
    <text evidence="2">The sequence shown here is derived from an EMBL/GenBank/DDBJ whole genome shotgun (WGS) entry which is preliminary data.</text>
</comment>
<feature type="region of interest" description="Disordered" evidence="1">
    <location>
        <begin position="65"/>
        <end position="92"/>
    </location>
</feature>
<keyword evidence="3" id="KW-1185">Reference proteome</keyword>
<dbReference type="Proteomes" id="UP001586593">
    <property type="component" value="Unassembled WGS sequence"/>
</dbReference>
<sequence>MRGSNRSGGEVKSRKSADIKKRGATRRHLQSSSPIDAQEDRHKATSRWLPSALVGHFDCVAAGRNNGRPLGTVRSDQEKESCAALGNGGERV</sequence>
<evidence type="ECO:0000313" key="3">
    <source>
        <dbReference type="Proteomes" id="UP001586593"/>
    </source>
</evidence>